<dbReference type="GO" id="GO:0004190">
    <property type="term" value="F:aspartic-type endopeptidase activity"/>
    <property type="evidence" value="ECO:0007669"/>
    <property type="project" value="InterPro"/>
</dbReference>
<dbReference type="InterPro" id="IPR021109">
    <property type="entry name" value="Peptidase_aspartic_dom_sf"/>
</dbReference>
<proteinExistence type="predicted"/>
<evidence type="ECO:0008006" key="3">
    <source>
        <dbReference type="Google" id="ProtNLM"/>
    </source>
</evidence>
<evidence type="ECO:0000313" key="2">
    <source>
        <dbReference type="Proteomes" id="UP000031668"/>
    </source>
</evidence>
<organism evidence="1 2">
    <name type="scientific">Thelohanellus kitauei</name>
    <name type="common">Myxosporean</name>
    <dbReference type="NCBI Taxonomy" id="669202"/>
    <lineage>
        <taxon>Eukaryota</taxon>
        <taxon>Metazoa</taxon>
        <taxon>Cnidaria</taxon>
        <taxon>Myxozoa</taxon>
        <taxon>Myxosporea</taxon>
        <taxon>Bivalvulida</taxon>
        <taxon>Platysporina</taxon>
        <taxon>Myxobolidae</taxon>
        <taxon>Thelohanellus</taxon>
    </lineage>
</organism>
<dbReference type="InterPro" id="IPR043502">
    <property type="entry name" value="DNA/RNA_pol_sf"/>
</dbReference>
<dbReference type="Gene3D" id="3.10.10.10">
    <property type="entry name" value="HIV Type 1 Reverse Transcriptase, subunit A, domain 1"/>
    <property type="match status" value="1"/>
</dbReference>
<dbReference type="Proteomes" id="UP000031668">
    <property type="component" value="Unassembled WGS sequence"/>
</dbReference>
<name>A0A0C2MUU5_THEKT</name>
<dbReference type="PROSITE" id="PS00141">
    <property type="entry name" value="ASP_PROTEASE"/>
    <property type="match status" value="1"/>
</dbReference>
<accession>A0A0C2MUU5</accession>
<dbReference type="InterPro" id="IPR001969">
    <property type="entry name" value="Aspartic_peptidase_AS"/>
</dbReference>
<keyword evidence="2" id="KW-1185">Reference proteome</keyword>
<evidence type="ECO:0000313" key="1">
    <source>
        <dbReference type="EMBL" id="KII71096.1"/>
    </source>
</evidence>
<dbReference type="EMBL" id="JWZT01001860">
    <property type="protein sequence ID" value="KII71096.1"/>
    <property type="molecule type" value="Genomic_DNA"/>
</dbReference>
<dbReference type="SUPFAM" id="SSF56672">
    <property type="entry name" value="DNA/RNA polymerases"/>
    <property type="match status" value="1"/>
</dbReference>
<dbReference type="SUPFAM" id="SSF50630">
    <property type="entry name" value="Acid proteases"/>
    <property type="match status" value="1"/>
</dbReference>
<sequence length="471" mass="53724">MSESFHVIIGVLAFLHDKWGVLYEYFQIHIDGNPSNEIETFELHADAKKWTVDDRITHLKLAIPPALRAEVLDSISLNQKDQIKEQQCQSDDLKSCLLTSLERHNDTGDPLITFNNCKKNLLIQNCVKRLSPSQMDPLVRLKLLSNLPQDERSIEDKVNDLQKSVIQLLNLHSVTTQRCNTSKMRQMWMTSPHLCLHGNCDLPIVQPKRTCEHEISIKFKELEPQIPYFGNVKVKGLNLNGLIDTGSSLSYIDDSRRFNPNYIVKTTNQHIRVRILPILKYRVKCLLKFQSEAENMIFDAIIGSDILHVLSVIIDWGSNHVNIDTMDCEPERTLNNILKMNCPLLSKNDWDIGKTSTITHKIPTGRSPLTHSVCYPISLACEAMLKSGNIRPNASPSRAHVTMQKKKDGSLRFCVDYKKRTFKWNYTNQTKRKPFSVLGLVKASSNSSYCISESTMLRTYHVEDSAHAGPE</sequence>
<protein>
    <recommendedName>
        <fullName evidence="3">Peptidase A2 domain-containing protein</fullName>
    </recommendedName>
</protein>
<reference evidence="1 2" key="1">
    <citation type="journal article" date="2014" name="Genome Biol. Evol.">
        <title>The genome of the myxosporean Thelohanellus kitauei shows adaptations to nutrient acquisition within its fish host.</title>
        <authorList>
            <person name="Yang Y."/>
            <person name="Xiong J."/>
            <person name="Zhou Z."/>
            <person name="Huo F."/>
            <person name="Miao W."/>
            <person name="Ran C."/>
            <person name="Liu Y."/>
            <person name="Zhang J."/>
            <person name="Feng J."/>
            <person name="Wang M."/>
            <person name="Wang M."/>
            <person name="Wang L."/>
            <person name="Yao B."/>
        </authorList>
    </citation>
    <scope>NUCLEOTIDE SEQUENCE [LARGE SCALE GENOMIC DNA]</scope>
    <source>
        <strain evidence="1">Wuqing</strain>
    </source>
</reference>
<comment type="caution">
    <text evidence="1">The sequence shown here is derived from an EMBL/GenBank/DDBJ whole genome shotgun (WGS) entry which is preliminary data.</text>
</comment>
<dbReference type="GO" id="GO:0006508">
    <property type="term" value="P:proteolysis"/>
    <property type="evidence" value="ECO:0007669"/>
    <property type="project" value="InterPro"/>
</dbReference>
<dbReference type="AlphaFoldDB" id="A0A0C2MUU5"/>
<gene>
    <name evidence="1" type="ORF">RF11_04741</name>
</gene>